<comment type="caution">
    <text evidence="2">The sequence shown here is derived from an EMBL/GenBank/DDBJ whole genome shotgun (WGS) entry which is preliminary data.</text>
</comment>
<evidence type="ECO:0000313" key="2">
    <source>
        <dbReference type="EMBL" id="PON25343.1"/>
    </source>
</evidence>
<dbReference type="AlphaFoldDB" id="A0A2P4ZM42"/>
<dbReference type="Proteomes" id="UP000054821">
    <property type="component" value="Unassembled WGS sequence"/>
</dbReference>
<proteinExistence type="predicted"/>
<sequence length="88" mass="9154">MQPVLTDVASAQPAACPQHMHNTGTSHSAANVQGQGKASITSSDLAGANQASTVTRAISSSASSHVLLWLLFLLLPNLDQPQPKRVKP</sequence>
<gene>
    <name evidence="2" type="ORF">TGAM01_v205637</name>
</gene>
<feature type="region of interest" description="Disordered" evidence="1">
    <location>
        <begin position="1"/>
        <end position="36"/>
    </location>
</feature>
<accession>A0A2P4ZM42</accession>
<name>A0A2P4ZM42_9HYPO</name>
<evidence type="ECO:0000256" key="1">
    <source>
        <dbReference type="SAM" id="MobiDB-lite"/>
    </source>
</evidence>
<keyword evidence="3" id="KW-1185">Reference proteome</keyword>
<dbReference type="RefSeq" id="XP_018665887.1">
    <property type="nucleotide sequence ID" value="XM_018801055.1"/>
</dbReference>
<feature type="compositionally biased region" description="Polar residues" evidence="1">
    <location>
        <begin position="20"/>
        <end position="36"/>
    </location>
</feature>
<protein>
    <submittedName>
        <fullName evidence="2">Uncharacterized protein</fullName>
    </submittedName>
</protein>
<reference evidence="2 3" key="1">
    <citation type="journal article" date="2016" name="Genome Announc.">
        <title>Draft Whole-Genome Sequence of Trichoderma gamsii T6085, a Promising Biocontrol Agent of Fusarium Head Blight on Wheat.</title>
        <authorList>
            <person name="Baroncelli R."/>
            <person name="Zapparata A."/>
            <person name="Piaggeschi G."/>
            <person name="Sarrocco S."/>
            <person name="Vannacci G."/>
        </authorList>
    </citation>
    <scope>NUCLEOTIDE SEQUENCE [LARGE SCALE GENOMIC DNA]</scope>
    <source>
        <strain evidence="2 3">T6085</strain>
    </source>
</reference>
<dbReference type="GeneID" id="29981138"/>
<dbReference type="EMBL" id="JPDN02000018">
    <property type="protein sequence ID" value="PON25343.1"/>
    <property type="molecule type" value="Genomic_DNA"/>
</dbReference>
<evidence type="ECO:0000313" key="3">
    <source>
        <dbReference type="Proteomes" id="UP000054821"/>
    </source>
</evidence>
<organism evidence="2 3">
    <name type="scientific">Trichoderma gamsii</name>
    <dbReference type="NCBI Taxonomy" id="398673"/>
    <lineage>
        <taxon>Eukaryota</taxon>
        <taxon>Fungi</taxon>
        <taxon>Dikarya</taxon>
        <taxon>Ascomycota</taxon>
        <taxon>Pezizomycotina</taxon>
        <taxon>Sordariomycetes</taxon>
        <taxon>Hypocreomycetidae</taxon>
        <taxon>Hypocreales</taxon>
        <taxon>Hypocreaceae</taxon>
        <taxon>Trichoderma</taxon>
    </lineage>
</organism>